<name>A0A8J2NK51_9HEXA</name>
<comment type="caution">
    <text evidence="2">The sequence shown here is derived from an EMBL/GenBank/DDBJ whole genome shotgun (WGS) entry which is preliminary data.</text>
</comment>
<dbReference type="AlphaFoldDB" id="A0A8J2NK51"/>
<organism evidence="2 3">
    <name type="scientific">Allacma fusca</name>
    <dbReference type="NCBI Taxonomy" id="39272"/>
    <lineage>
        <taxon>Eukaryota</taxon>
        <taxon>Metazoa</taxon>
        <taxon>Ecdysozoa</taxon>
        <taxon>Arthropoda</taxon>
        <taxon>Hexapoda</taxon>
        <taxon>Collembola</taxon>
        <taxon>Symphypleona</taxon>
        <taxon>Sminthuridae</taxon>
        <taxon>Allacma</taxon>
    </lineage>
</organism>
<reference evidence="2" key="1">
    <citation type="submission" date="2021-06" db="EMBL/GenBank/DDBJ databases">
        <authorList>
            <person name="Hodson N. C."/>
            <person name="Mongue J. A."/>
            <person name="Jaron S. K."/>
        </authorList>
    </citation>
    <scope>NUCLEOTIDE SEQUENCE</scope>
</reference>
<evidence type="ECO:0000313" key="3">
    <source>
        <dbReference type="Proteomes" id="UP000708208"/>
    </source>
</evidence>
<feature type="non-terminal residue" evidence="2">
    <location>
        <position position="1"/>
    </location>
</feature>
<feature type="region of interest" description="Disordered" evidence="1">
    <location>
        <begin position="58"/>
        <end position="94"/>
    </location>
</feature>
<gene>
    <name evidence="2" type="ORF">AFUS01_LOCUS5372</name>
</gene>
<keyword evidence="3" id="KW-1185">Reference proteome</keyword>
<sequence>MEKRLDFKGVYYDKLNLVSDAPELAVPYPVIDAQYYSANYAQLPANANNDSRVGPMYSFNGSNSASEHPAVSPLSPAKNGSSTTSEQSVVPLLPPGQKYSKAYVKKFKRRQKEKALRALDSSAGKSSCALQNARRKEKKRSISLSACTPSDQSVGQSGSVGSISILRLRILGIEMINIIMPPIKTGNLFTIPLFSLIFLHNTHGLFHHFILILHNARD</sequence>
<evidence type="ECO:0000313" key="2">
    <source>
        <dbReference type="EMBL" id="CAG7714735.1"/>
    </source>
</evidence>
<feature type="compositionally biased region" description="Polar residues" evidence="1">
    <location>
        <begin position="78"/>
        <end position="88"/>
    </location>
</feature>
<dbReference type="EMBL" id="CAJVCH010034239">
    <property type="protein sequence ID" value="CAG7714735.1"/>
    <property type="molecule type" value="Genomic_DNA"/>
</dbReference>
<accession>A0A8J2NK51</accession>
<dbReference type="Proteomes" id="UP000708208">
    <property type="component" value="Unassembled WGS sequence"/>
</dbReference>
<evidence type="ECO:0000256" key="1">
    <source>
        <dbReference type="SAM" id="MobiDB-lite"/>
    </source>
</evidence>
<proteinExistence type="predicted"/>
<protein>
    <submittedName>
        <fullName evidence="2">Uncharacterized protein</fullName>
    </submittedName>
</protein>